<evidence type="ECO:0000256" key="2">
    <source>
        <dbReference type="SAM" id="Phobius"/>
    </source>
</evidence>
<dbReference type="InterPro" id="IPR036291">
    <property type="entry name" value="NAD(P)-bd_dom_sf"/>
</dbReference>
<proteinExistence type="predicted"/>
<keyword evidence="1" id="KW-0560">Oxidoreductase</keyword>
<dbReference type="Pfam" id="PF00106">
    <property type="entry name" value="adh_short"/>
    <property type="match status" value="1"/>
</dbReference>
<dbReference type="SUPFAM" id="SSF51735">
    <property type="entry name" value="NAD(P)-binding Rossmann-fold domains"/>
    <property type="match status" value="1"/>
</dbReference>
<keyword evidence="2" id="KW-1133">Transmembrane helix</keyword>
<dbReference type="GO" id="GO:0016491">
    <property type="term" value="F:oxidoreductase activity"/>
    <property type="evidence" value="ECO:0007669"/>
    <property type="project" value="UniProtKB-KW"/>
</dbReference>
<name>A0ABD1EBP1_HYPHA</name>
<dbReference type="InterPro" id="IPR002347">
    <property type="entry name" value="SDR_fam"/>
</dbReference>
<gene>
    <name evidence="3" type="ORF">ABEB36_012561</name>
</gene>
<keyword evidence="2" id="KW-0472">Membrane</keyword>
<evidence type="ECO:0000313" key="3">
    <source>
        <dbReference type="EMBL" id="KAL1492063.1"/>
    </source>
</evidence>
<dbReference type="PANTHER" id="PTHR43157">
    <property type="entry name" value="PHOSPHATIDYLINOSITOL-GLYCAN BIOSYNTHESIS CLASS F PROTEIN-RELATED"/>
    <property type="match status" value="1"/>
</dbReference>
<protein>
    <submittedName>
        <fullName evidence="3">Uncharacterized protein</fullName>
    </submittedName>
</protein>
<feature type="transmembrane region" description="Helical" evidence="2">
    <location>
        <begin position="6"/>
        <end position="25"/>
    </location>
</feature>
<keyword evidence="2" id="KW-0812">Transmembrane</keyword>
<dbReference type="PRINTS" id="PR00081">
    <property type="entry name" value="GDHRDH"/>
</dbReference>
<dbReference type="EMBL" id="JBDJPC010000009">
    <property type="protein sequence ID" value="KAL1492063.1"/>
    <property type="molecule type" value="Genomic_DNA"/>
</dbReference>
<accession>A0ABD1EBP1</accession>
<comment type="caution">
    <text evidence="3">The sequence shown here is derived from an EMBL/GenBank/DDBJ whole genome shotgun (WGS) entry which is preliminary data.</text>
</comment>
<sequence length="332" mass="37208">MLGVDFIIGIILWLIILKIIIYITAPSIYKGPESLVGKVVLITGGNRGIGFEVSKELARRGCKLIIACRSDAERARQEIINFSNNENVIVKRVDLKSFKSVRQFASEIHQSEKKVDVLINNAGVGFDTILSEDGLNPVLQANIYSAFLLTHLLIDLLKQSDDGRIIFTSSSFAFANNLTIDNLDAHFPGDDQTVHYSILNYGNSKLAQLISSKIFAKKLWEYGIKSNAIHPGIIYTDIFQAMEGKFGIGGKIFGCFFYFAMLYASRTCVEGAQGIIELATSQKHKNTTGQFFWGFKMYSFYPNPWCLRNKKFCNEIWSKLESVVGLAPEEKL</sequence>
<keyword evidence="4" id="KW-1185">Reference proteome</keyword>
<organism evidence="3 4">
    <name type="scientific">Hypothenemus hampei</name>
    <name type="common">Coffee berry borer</name>
    <dbReference type="NCBI Taxonomy" id="57062"/>
    <lineage>
        <taxon>Eukaryota</taxon>
        <taxon>Metazoa</taxon>
        <taxon>Ecdysozoa</taxon>
        <taxon>Arthropoda</taxon>
        <taxon>Hexapoda</taxon>
        <taxon>Insecta</taxon>
        <taxon>Pterygota</taxon>
        <taxon>Neoptera</taxon>
        <taxon>Endopterygota</taxon>
        <taxon>Coleoptera</taxon>
        <taxon>Polyphaga</taxon>
        <taxon>Cucujiformia</taxon>
        <taxon>Curculionidae</taxon>
        <taxon>Scolytinae</taxon>
        <taxon>Hypothenemus</taxon>
    </lineage>
</organism>
<dbReference type="PANTHER" id="PTHR43157:SF31">
    <property type="entry name" value="PHOSPHATIDYLINOSITOL-GLYCAN BIOSYNTHESIS CLASS F PROTEIN"/>
    <property type="match status" value="1"/>
</dbReference>
<evidence type="ECO:0000256" key="1">
    <source>
        <dbReference type="ARBA" id="ARBA00023002"/>
    </source>
</evidence>
<dbReference type="AlphaFoldDB" id="A0ABD1EBP1"/>
<dbReference type="Gene3D" id="3.40.50.720">
    <property type="entry name" value="NAD(P)-binding Rossmann-like Domain"/>
    <property type="match status" value="1"/>
</dbReference>
<reference evidence="3 4" key="1">
    <citation type="submission" date="2024-05" db="EMBL/GenBank/DDBJ databases">
        <title>Genetic variation in Jamaican populations of the coffee berry borer (Hypothenemus hampei).</title>
        <authorList>
            <person name="Errbii M."/>
            <person name="Myrie A."/>
        </authorList>
    </citation>
    <scope>NUCLEOTIDE SEQUENCE [LARGE SCALE GENOMIC DNA]</scope>
    <source>
        <strain evidence="3">JA-Hopewell-2020-01-JO</strain>
        <tissue evidence="3">Whole body</tissue>
    </source>
</reference>
<dbReference type="Proteomes" id="UP001566132">
    <property type="component" value="Unassembled WGS sequence"/>
</dbReference>
<evidence type="ECO:0000313" key="4">
    <source>
        <dbReference type="Proteomes" id="UP001566132"/>
    </source>
</evidence>